<keyword evidence="5 9" id="KW-0653">Protein transport</keyword>
<dbReference type="NCBIfam" id="NF001854">
    <property type="entry name" value="PRK00575.1"/>
    <property type="match status" value="1"/>
</dbReference>
<evidence type="ECO:0000256" key="10">
    <source>
        <dbReference type="SAM" id="MobiDB-lite"/>
    </source>
</evidence>
<comment type="subunit">
    <text evidence="9">The Tat system comprises two distinct complexes: a TatABC complex, containing multiple copies of TatA, TatB and TatC subunits, and a separate TatA complex, containing only TatA subunits. Substrates initially bind to the TatABC complex, which probably triggers association of the separate TatA complex to form the active translocon.</text>
</comment>
<evidence type="ECO:0000256" key="3">
    <source>
        <dbReference type="ARBA" id="ARBA00022475"/>
    </source>
</evidence>
<dbReference type="InterPro" id="IPR003369">
    <property type="entry name" value="TatA/B/E"/>
</dbReference>
<evidence type="ECO:0000256" key="6">
    <source>
        <dbReference type="ARBA" id="ARBA00022989"/>
    </source>
</evidence>
<evidence type="ECO:0000256" key="7">
    <source>
        <dbReference type="ARBA" id="ARBA00023010"/>
    </source>
</evidence>
<sequence length="119" mass="11582">MLRNGFEPWHMLVVAIVIIVLFGSKKLPDSARALGKSMRILKSEAMAMKEDGGTAASAAPAAAPASAAAPAAAPAPAASAAAESAAPSDAPGSSASVVTPVPPVTAVVTDAPVTPGAQR</sequence>
<dbReference type="NCBIfam" id="TIGR01411">
    <property type="entry name" value="tatAE"/>
    <property type="match status" value="1"/>
</dbReference>
<feature type="region of interest" description="Disordered" evidence="10">
    <location>
        <begin position="73"/>
        <end position="101"/>
    </location>
</feature>
<dbReference type="AlphaFoldDB" id="A0A370BAJ8"/>
<keyword evidence="6 9" id="KW-1133">Transmembrane helix</keyword>
<evidence type="ECO:0000256" key="4">
    <source>
        <dbReference type="ARBA" id="ARBA00022692"/>
    </source>
</evidence>
<dbReference type="PANTHER" id="PTHR42982">
    <property type="entry name" value="SEC-INDEPENDENT PROTEIN TRANSLOCASE PROTEIN TATA"/>
    <property type="match status" value="1"/>
</dbReference>
<comment type="subcellular location">
    <subcellularLocation>
        <location evidence="1 9">Cell membrane</location>
        <topology evidence="1 9">Single-pass membrane protein</topology>
    </subcellularLocation>
</comment>
<organism evidence="11 12">
    <name type="scientific">Streptomyces corynorhini</name>
    <dbReference type="NCBI Taxonomy" id="2282652"/>
    <lineage>
        <taxon>Bacteria</taxon>
        <taxon>Bacillati</taxon>
        <taxon>Actinomycetota</taxon>
        <taxon>Actinomycetes</taxon>
        <taxon>Kitasatosporales</taxon>
        <taxon>Streptomycetaceae</taxon>
        <taxon>Streptomyces</taxon>
    </lineage>
</organism>
<accession>A0A370BAJ8</accession>
<feature type="transmembrane region" description="Helical" evidence="9">
    <location>
        <begin position="6"/>
        <end position="24"/>
    </location>
</feature>
<dbReference type="GO" id="GO:0043953">
    <property type="term" value="P:protein transport by the Tat complex"/>
    <property type="evidence" value="ECO:0007669"/>
    <property type="project" value="UniProtKB-UniRule"/>
</dbReference>
<dbReference type="Pfam" id="PF02416">
    <property type="entry name" value="TatA_B_E"/>
    <property type="match status" value="1"/>
</dbReference>
<protein>
    <recommendedName>
        <fullName evidence="9">Sec-independent protein translocase protein TatA</fullName>
    </recommendedName>
</protein>
<dbReference type="EMBL" id="QQNA01000156">
    <property type="protein sequence ID" value="RDG36465.1"/>
    <property type="molecule type" value="Genomic_DNA"/>
</dbReference>
<proteinExistence type="inferred from homology"/>
<evidence type="ECO:0000256" key="5">
    <source>
        <dbReference type="ARBA" id="ARBA00022927"/>
    </source>
</evidence>
<keyword evidence="2 9" id="KW-0813">Transport</keyword>
<evidence type="ECO:0000256" key="9">
    <source>
        <dbReference type="HAMAP-Rule" id="MF_00236"/>
    </source>
</evidence>
<evidence type="ECO:0000313" key="12">
    <source>
        <dbReference type="Proteomes" id="UP000253741"/>
    </source>
</evidence>
<evidence type="ECO:0000256" key="1">
    <source>
        <dbReference type="ARBA" id="ARBA00004162"/>
    </source>
</evidence>
<evidence type="ECO:0000256" key="8">
    <source>
        <dbReference type="ARBA" id="ARBA00023136"/>
    </source>
</evidence>
<keyword evidence="7 9" id="KW-0811">Translocation</keyword>
<dbReference type="InterPro" id="IPR006312">
    <property type="entry name" value="TatA/E"/>
</dbReference>
<dbReference type="GO" id="GO:0033281">
    <property type="term" value="C:TAT protein transport complex"/>
    <property type="evidence" value="ECO:0007669"/>
    <property type="project" value="UniProtKB-UniRule"/>
</dbReference>
<keyword evidence="3 9" id="KW-1003">Cell membrane</keyword>
<dbReference type="OrthoDB" id="5245163at2"/>
<comment type="function">
    <text evidence="9">Part of the twin-arginine translocation (Tat) system that transports large folded proteins containing a characteristic twin-arginine motif in their signal peptide across membranes. TatA could form the protein-conducting channel of the Tat system.</text>
</comment>
<dbReference type="Gene3D" id="1.20.5.3310">
    <property type="match status" value="1"/>
</dbReference>
<name>A0A370BAJ8_9ACTN</name>
<evidence type="ECO:0000313" key="11">
    <source>
        <dbReference type="EMBL" id="RDG36465.1"/>
    </source>
</evidence>
<reference evidence="11 12" key="1">
    <citation type="submission" date="2018-07" db="EMBL/GenBank/DDBJ databases">
        <title>Streptomyces species from bats.</title>
        <authorList>
            <person name="Dunlap C."/>
        </authorList>
    </citation>
    <scope>NUCLEOTIDE SEQUENCE [LARGE SCALE GENOMIC DNA]</scope>
    <source>
        <strain evidence="11 12">AC230</strain>
    </source>
</reference>
<keyword evidence="12" id="KW-1185">Reference proteome</keyword>
<dbReference type="Proteomes" id="UP000253741">
    <property type="component" value="Unassembled WGS sequence"/>
</dbReference>
<keyword evidence="4 9" id="KW-0812">Transmembrane</keyword>
<comment type="similarity">
    <text evidence="9">Belongs to the TatA/E family.</text>
</comment>
<gene>
    <name evidence="9 11" type="primary">tatA</name>
    <name evidence="11" type="ORF">DVH02_19940</name>
</gene>
<dbReference type="GO" id="GO:0008320">
    <property type="term" value="F:protein transmembrane transporter activity"/>
    <property type="evidence" value="ECO:0007669"/>
    <property type="project" value="UniProtKB-UniRule"/>
</dbReference>
<dbReference type="RefSeq" id="WP_114625188.1">
    <property type="nucleotide sequence ID" value="NZ_QQNA01000156.1"/>
</dbReference>
<keyword evidence="8 9" id="KW-0472">Membrane</keyword>
<dbReference type="HAMAP" id="MF_00236">
    <property type="entry name" value="TatA_E"/>
    <property type="match status" value="1"/>
</dbReference>
<evidence type="ECO:0000256" key="2">
    <source>
        <dbReference type="ARBA" id="ARBA00022448"/>
    </source>
</evidence>
<comment type="caution">
    <text evidence="11">The sequence shown here is derived from an EMBL/GenBank/DDBJ whole genome shotgun (WGS) entry which is preliminary data.</text>
</comment>
<dbReference type="PANTHER" id="PTHR42982:SF8">
    <property type="entry name" value="SEC-INDEPENDENT PROTEIN TRANSLOCASE PROTEIN TATA"/>
    <property type="match status" value="1"/>
</dbReference>